<organism evidence="3 4">
    <name type="scientific">Plastoroseomonas hellenica</name>
    <dbReference type="NCBI Taxonomy" id="2687306"/>
    <lineage>
        <taxon>Bacteria</taxon>
        <taxon>Pseudomonadati</taxon>
        <taxon>Pseudomonadota</taxon>
        <taxon>Alphaproteobacteria</taxon>
        <taxon>Acetobacterales</taxon>
        <taxon>Acetobacteraceae</taxon>
        <taxon>Plastoroseomonas</taxon>
    </lineage>
</organism>
<dbReference type="RefSeq" id="WP_211854422.1">
    <property type="nucleotide sequence ID" value="NZ_JAAGBB010000025.1"/>
</dbReference>
<gene>
    <name evidence="3" type="ORF">GXW71_20180</name>
</gene>
<feature type="transmembrane region" description="Helical" evidence="1">
    <location>
        <begin position="12"/>
        <end position="32"/>
    </location>
</feature>
<evidence type="ECO:0000256" key="1">
    <source>
        <dbReference type="SAM" id="Phobius"/>
    </source>
</evidence>
<keyword evidence="4" id="KW-1185">Reference proteome</keyword>
<feature type="transmembrane region" description="Helical" evidence="1">
    <location>
        <begin position="86"/>
        <end position="119"/>
    </location>
</feature>
<feature type="domain" description="DUF1468" evidence="2">
    <location>
        <begin position="14"/>
        <end position="155"/>
    </location>
</feature>
<dbReference type="InterPro" id="IPR009936">
    <property type="entry name" value="DUF1468"/>
</dbReference>
<accession>A0ABS5F2C8</accession>
<keyword evidence="1" id="KW-0812">Transmembrane</keyword>
<name>A0ABS5F2C8_9PROT</name>
<evidence type="ECO:0000313" key="4">
    <source>
        <dbReference type="Proteomes" id="UP001196870"/>
    </source>
</evidence>
<evidence type="ECO:0000313" key="3">
    <source>
        <dbReference type="EMBL" id="MBR0666688.1"/>
    </source>
</evidence>
<evidence type="ECO:0000259" key="2">
    <source>
        <dbReference type="Pfam" id="PF07331"/>
    </source>
</evidence>
<dbReference type="EMBL" id="JAAGBB010000025">
    <property type="protein sequence ID" value="MBR0666688.1"/>
    <property type="molecule type" value="Genomic_DNA"/>
</dbReference>
<feature type="transmembrane region" description="Helical" evidence="1">
    <location>
        <begin position="131"/>
        <end position="157"/>
    </location>
</feature>
<feature type="transmembrane region" description="Helical" evidence="1">
    <location>
        <begin position="44"/>
        <end position="66"/>
    </location>
</feature>
<proteinExistence type="predicted"/>
<keyword evidence="1" id="KW-1133">Transmembrane helix</keyword>
<comment type="caution">
    <text evidence="3">The sequence shown here is derived from an EMBL/GenBank/DDBJ whole genome shotgun (WGS) entry which is preliminary data.</text>
</comment>
<dbReference type="Proteomes" id="UP001196870">
    <property type="component" value="Unassembled WGS sequence"/>
</dbReference>
<protein>
    <submittedName>
        <fullName evidence="3">Tripartite tricarboxylate transporter TctB family protein</fullName>
    </submittedName>
</protein>
<keyword evidence="1" id="KW-0472">Membrane</keyword>
<sequence length="162" mass="17214">MELLTSPRYKDYCGGLILVIVGLAAAFQAQSYQIGTLTRMGPGFFPAALGIILAAAGVVLLGTAMARNARTAVIEGEAVRRHPPEWRGWACICLAVIAFAVLGELTGLVPATFACVFIAALGDRDNSLRDIVLLSIGVTIAGVAVFWWGLGILFPLFSRDFM</sequence>
<dbReference type="Pfam" id="PF07331">
    <property type="entry name" value="TctB"/>
    <property type="match status" value="1"/>
</dbReference>
<reference evidence="4" key="1">
    <citation type="journal article" date="2021" name="Syst. Appl. Microbiol.">
        <title>Roseomonas hellenica sp. nov., isolated from roots of wild-growing Alkanna tinctoria.</title>
        <authorList>
            <person name="Rat A."/>
            <person name="Naranjo H.D."/>
            <person name="Lebbe L."/>
            <person name="Cnockaert M."/>
            <person name="Krigas N."/>
            <person name="Grigoriadou K."/>
            <person name="Maloupa E."/>
            <person name="Willems A."/>
        </authorList>
    </citation>
    <scope>NUCLEOTIDE SEQUENCE [LARGE SCALE GENOMIC DNA]</scope>
    <source>
        <strain evidence="4">LMG 31523</strain>
    </source>
</reference>